<keyword evidence="4" id="KW-1185">Reference proteome</keyword>
<evidence type="ECO:0000313" key="4">
    <source>
        <dbReference type="Proteomes" id="UP000294933"/>
    </source>
</evidence>
<name>A0A4Y7PZW3_9AGAM</name>
<proteinExistence type="predicted"/>
<feature type="domain" description="BD-FAE-like" evidence="2">
    <location>
        <begin position="52"/>
        <end position="250"/>
    </location>
</feature>
<dbReference type="InterPro" id="IPR050300">
    <property type="entry name" value="GDXG_lipolytic_enzyme"/>
</dbReference>
<evidence type="ECO:0000256" key="1">
    <source>
        <dbReference type="ARBA" id="ARBA00022801"/>
    </source>
</evidence>
<sequence length="301" mass="32817">MDVIAGLGSTDIMQILPPSVQAFLPLLEKNRAQILSVKKNTFKYGDTDRHQLDIYYPATTPNHKPPILFFFYGGGFFHGDRSDPPPEDLSYACFGAFFASRGILTVIPDYRLVPNAVYPQPVEDVRDSMIYIVQNVTEGDPAKLFMLGHSAGAAHAASLLLAEPSMLQSTTLDRRIKGTALLSGALHFRGTPVIPPDILQQYYGTEEQRNKSEPFGLLGSASEETIASLPPVIMITAEKEPEGIVVANDDFAELLAKKTGTSVDRIEADGHNHISLTYALSSGQGEEWGEQVAKWVSAHAS</sequence>
<evidence type="ECO:0000313" key="3">
    <source>
        <dbReference type="EMBL" id="TDL20432.1"/>
    </source>
</evidence>
<dbReference type="STRING" id="50990.A0A4Y7PZW3"/>
<dbReference type="InterPro" id="IPR049492">
    <property type="entry name" value="BD-FAE-like_dom"/>
</dbReference>
<dbReference type="GO" id="GO:0016787">
    <property type="term" value="F:hydrolase activity"/>
    <property type="evidence" value="ECO:0007669"/>
    <property type="project" value="UniProtKB-KW"/>
</dbReference>
<dbReference type="OrthoDB" id="433474at2759"/>
<organism evidence="3 4">
    <name type="scientific">Rickenella mellea</name>
    <dbReference type="NCBI Taxonomy" id="50990"/>
    <lineage>
        <taxon>Eukaryota</taxon>
        <taxon>Fungi</taxon>
        <taxon>Dikarya</taxon>
        <taxon>Basidiomycota</taxon>
        <taxon>Agaricomycotina</taxon>
        <taxon>Agaricomycetes</taxon>
        <taxon>Hymenochaetales</taxon>
        <taxon>Rickenellaceae</taxon>
        <taxon>Rickenella</taxon>
    </lineage>
</organism>
<dbReference type="Gene3D" id="3.40.50.1820">
    <property type="entry name" value="alpha/beta hydrolase"/>
    <property type="match status" value="1"/>
</dbReference>
<dbReference type="Pfam" id="PF20434">
    <property type="entry name" value="BD-FAE"/>
    <property type="match status" value="1"/>
</dbReference>
<dbReference type="SUPFAM" id="SSF53474">
    <property type="entry name" value="alpha/beta-Hydrolases"/>
    <property type="match status" value="1"/>
</dbReference>
<dbReference type="VEuPathDB" id="FungiDB:BD410DRAFT_790921"/>
<evidence type="ECO:0000259" key="2">
    <source>
        <dbReference type="Pfam" id="PF20434"/>
    </source>
</evidence>
<keyword evidence="1 3" id="KW-0378">Hydrolase</keyword>
<gene>
    <name evidence="3" type="ORF">BD410DRAFT_790921</name>
</gene>
<dbReference type="AlphaFoldDB" id="A0A4Y7PZW3"/>
<accession>A0A4Y7PZW3</accession>
<reference evidence="3 4" key="1">
    <citation type="submission" date="2018-06" db="EMBL/GenBank/DDBJ databases">
        <title>A transcriptomic atlas of mushroom development highlights an independent origin of complex multicellularity.</title>
        <authorList>
            <consortium name="DOE Joint Genome Institute"/>
            <person name="Krizsan K."/>
            <person name="Almasi E."/>
            <person name="Merenyi Z."/>
            <person name="Sahu N."/>
            <person name="Viragh M."/>
            <person name="Koszo T."/>
            <person name="Mondo S."/>
            <person name="Kiss B."/>
            <person name="Balint B."/>
            <person name="Kues U."/>
            <person name="Barry K."/>
            <person name="Hegedus J.C."/>
            <person name="Henrissat B."/>
            <person name="Johnson J."/>
            <person name="Lipzen A."/>
            <person name="Ohm R."/>
            <person name="Nagy I."/>
            <person name="Pangilinan J."/>
            <person name="Yan J."/>
            <person name="Xiong Y."/>
            <person name="Grigoriev I.V."/>
            <person name="Hibbett D.S."/>
            <person name="Nagy L.G."/>
        </authorList>
    </citation>
    <scope>NUCLEOTIDE SEQUENCE [LARGE SCALE GENOMIC DNA]</scope>
    <source>
        <strain evidence="3 4">SZMC22713</strain>
    </source>
</reference>
<dbReference type="Proteomes" id="UP000294933">
    <property type="component" value="Unassembled WGS sequence"/>
</dbReference>
<dbReference type="EMBL" id="ML170188">
    <property type="protein sequence ID" value="TDL20432.1"/>
    <property type="molecule type" value="Genomic_DNA"/>
</dbReference>
<protein>
    <submittedName>
        <fullName evidence="3">Alpha/beta-hydrolase</fullName>
    </submittedName>
</protein>
<dbReference type="InterPro" id="IPR029058">
    <property type="entry name" value="AB_hydrolase_fold"/>
</dbReference>
<dbReference type="PANTHER" id="PTHR48081">
    <property type="entry name" value="AB HYDROLASE SUPERFAMILY PROTEIN C4A8.06C"/>
    <property type="match status" value="1"/>
</dbReference>